<sequence length="81" mass="9096">EFKLDNVARLPCTLQSTLQGVAGGTIVGAVRYFATGRYVSAGNWGFSSFAGIAMISWEFCRYQRRIVQQQMDQISKEQSLR</sequence>
<keyword evidence="10" id="KW-1185">Reference proteome</keyword>
<keyword evidence="4" id="KW-0812">Transmembrane</keyword>
<protein>
    <recommendedName>
        <fullName evidence="3">Cytochrome c oxidase assembly protein COX20, mitochondrial</fullName>
    </recommendedName>
</protein>
<keyword evidence="6" id="KW-1133">Transmembrane helix</keyword>
<proteinExistence type="inferred from homology"/>
<feature type="non-terminal residue" evidence="9">
    <location>
        <position position="81"/>
    </location>
</feature>
<dbReference type="InterPro" id="IPR022533">
    <property type="entry name" value="Cox20"/>
</dbReference>
<evidence type="ECO:0000256" key="1">
    <source>
        <dbReference type="ARBA" id="ARBA00004273"/>
    </source>
</evidence>
<evidence type="ECO:0000256" key="5">
    <source>
        <dbReference type="ARBA" id="ARBA00022792"/>
    </source>
</evidence>
<organism evidence="9 10">
    <name type="scientific">Blyttiomyces helicus</name>
    <dbReference type="NCBI Taxonomy" id="388810"/>
    <lineage>
        <taxon>Eukaryota</taxon>
        <taxon>Fungi</taxon>
        <taxon>Fungi incertae sedis</taxon>
        <taxon>Chytridiomycota</taxon>
        <taxon>Chytridiomycota incertae sedis</taxon>
        <taxon>Chytridiomycetes</taxon>
        <taxon>Chytridiomycetes incertae sedis</taxon>
        <taxon>Blyttiomyces</taxon>
    </lineage>
</organism>
<keyword evidence="5" id="KW-0999">Mitochondrion inner membrane</keyword>
<dbReference type="EMBL" id="KZ994621">
    <property type="protein sequence ID" value="RKO92476.1"/>
    <property type="molecule type" value="Genomic_DNA"/>
</dbReference>
<dbReference type="AlphaFoldDB" id="A0A4P9WNX9"/>
<dbReference type="PANTHER" id="PTHR31586:SF1">
    <property type="entry name" value="CYTOCHROME C OXIDASE ASSEMBLY PROTEIN COX20, MITOCHONDRIAL"/>
    <property type="match status" value="1"/>
</dbReference>
<dbReference type="OrthoDB" id="14603at2759"/>
<feature type="non-terminal residue" evidence="9">
    <location>
        <position position="1"/>
    </location>
</feature>
<evidence type="ECO:0000256" key="2">
    <source>
        <dbReference type="ARBA" id="ARBA00009575"/>
    </source>
</evidence>
<reference evidence="10" key="1">
    <citation type="journal article" date="2018" name="Nat. Microbiol.">
        <title>Leveraging single-cell genomics to expand the fungal tree of life.</title>
        <authorList>
            <person name="Ahrendt S.R."/>
            <person name="Quandt C.A."/>
            <person name="Ciobanu D."/>
            <person name="Clum A."/>
            <person name="Salamov A."/>
            <person name="Andreopoulos B."/>
            <person name="Cheng J.F."/>
            <person name="Woyke T."/>
            <person name="Pelin A."/>
            <person name="Henrissat B."/>
            <person name="Reynolds N.K."/>
            <person name="Benny G.L."/>
            <person name="Smith M.E."/>
            <person name="James T.Y."/>
            <person name="Grigoriev I.V."/>
        </authorList>
    </citation>
    <scope>NUCLEOTIDE SEQUENCE [LARGE SCALE GENOMIC DNA]</scope>
</reference>
<dbReference type="PRINTS" id="PR02049">
    <property type="entry name" value="PROTEINF36A"/>
</dbReference>
<evidence type="ECO:0000256" key="4">
    <source>
        <dbReference type="ARBA" id="ARBA00022692"/>
    </source>
</evidence>
<evidence type="ECO:0000256" key="6">
    <source>
        <dbReference type="ARBA" id="ARBA00022989"/>
    </source>
</evidence>
<evidence type="ECO:0000256" key="3">
    <source>
        <dbReference type="ARBA" id="ARBA00017689"/>
    </source>
</evidence>
<evidence type="ECO:0000256" key="8">
    <source>
        <dbReference type="ARBA" id="ARBA00023136"/>
    </source>
</evidence>
<dbReference type="Proteomes" id="UP000269721">
    <property type="component" value="Unassembled WGS sequence"/>
</dbReference>
<keyword evidence="8" id="KW-0472">Membrane</keyword>
<comment type="similarity">
    <text evidence="2">Belongs to the COX20 family.</text>
</comment>
<dbReference type="Pfam" id="PF12597">
    <property type="entry name" value="Cox20"/>
    <property type="match status" value="1"/>
</dbReference>
<dbReference type="GO" id="GO:0005743">
    <property type="term" value="C:mitochondrial inner membrane"/>
    <property type="evidence" value="ECO:0007669"/>
    <property type="project" value="UniProtKB-SubCell"/>
</dbReference>
<gene>
    <name evidence="9" type="ORF">BDK51DRAFT_12167</name>
</gene>
<evidence type="ECO:0000313" key="10">
    <source>
        <dbReference type="Proteomes" id="UP000269721"/>
    </source>
</evidence>
<evidence type="ECO:0000256" key="7">
    <source>
        <dbReference type="ARBA" id="ARBA00023128"/>
    </source>
</evidence>
<evidence type="ECO:0000313" key="9">
    <source>
        <dbReference type="EMBL" id="RKO92476.1"/>
    </source>
</evidence>
<dbReference type="PANTHER" id="PTHR31586">
    <property type="entry name" value="CYTOCHROME C OXIDASE PROTEIN 20"/>
    <property type="match status" value="1"/>
</dbReference>
<comment type="subcellular location">
    <subcellularLocation>
        <location evidence="1">Mitochondrion inner membrane</location>
    </subcellularLocation>
</comment>
<name>A0A4P9WNX9_9FUNG</name>
<dbReference type="GO" id="GO:0033617">
    <property type="term" value="P:mitochondrial respiratory chain complex IV assembly"/>
    <property type="evidence" value="ECO:0007669"/>
    <property type="project" value="InterPro"/>
</dbReference>
<accession>A0A4P9WNX9</accession>
<keyword evidence="7" id="KW-0496">Mitochondrion</keyword>